<gene>
    <name evidence="2" type="ORF">G7087_00440</name>
</gene>
<evidence type="ECO:0000256" key="1">
    <source>
        <dbReference type="SAM" id="MobiDB-lite"/>
    </source>
</evidence>
<sequence length="101" mass="10789">MRMDQEFLDGIAEQFADIPMDELISGPLIADCDPALKAALAQARYIRFAGFALDADGGLPQVKFEWQRADAAAPEILQVPLPGTTPDDLSDTLAREGGGSL</sequence>
<evidence type="ECO:0000313" key="2">
    <source>
        <dbReference type="EMBL" id="NHK96836.1"/>
    </source>
</evidence>
<comment type="caution">
    <text evidence="2">The sequence shown here is derived from an EMBL/GenBank/DDBJ whole genome shotgun (WGS) entry which is preliminary data.</text>
</comment>
<dbReference type="Proteomes" id="UP000802098">
    <property type="component" value="Unassembled WGS sequence"/>
</dbReference>
<name>A0ABX0HT87_9BURK</name>
<keyword evidence="3" id="KW-1185">Reference proteome</keyword>
<evidence type="ECO:0000313" key="3">
    <source>
        <dbReference type="Proteomes" id="UP000802098"/>
    </source>
</evidence>
<organism evidence="2 3">
    <name type="scientific">Rubrivivax benzoatilyticus</name>
    <dbReference type="NCBI Taxonomy" id="316997"/>
    <lineage>
        <taxon>Bacteria</taxon>
        <taxon>Pseudomonadati</taxon>
        <taxon>Pseudomonadota</taxon>
        <taxon>Betaproteobacteria</taxon>
        <taxon>Burkholderiales</taxon>
        <taxon>Sphaerotilaceae</taxon>
        <taxon>Rubrivivax</taxon>
    </lineage>
</organism>
<feature type="region of interest" description="Disordered" evidence="1">
    <location>
        <begin position="78"/>
        <end position="101"/>
    </location>
</feature>
<reference evidence="2 3" key="1">
    <citation type="submission" date="2020-03" db="EMBL/GenBank/DDBJ databases">
        <title>Rubrivivax benzoatilyticus JA2 (sequenced after 10 years sub-culturing).</title>
        <authorList>
            <person name="Gupta D."/>
            <person name="Chintalapati S."/>
            <person name="Chintalapati V.R."/>
        </authorList>
    </citation>
    <scope>NUCLEOTIDE SEQUENCE [LARGE SCALE GENOMIC DNA]</scope>
    <source>
        <strain evidence="2 3">JA2-Mal</strain>
    </source>
</reference>
<proteinExistence type="predicted"/>
<protein>
    <submittedName>
        <fullName evidence="2">Uncharacterized protein</fullName>
    </submittedName>
</protein>
<accession>A0ABX0HT87</accession>
<dbReference type="EMBL" id="JAAOCD010000001">
    <property type="protein sequence ID" value="NHK96836.1"/>
    <property type="molecule type" value="Genomic_DNA"/>
</dbReference>